<protein>
    <recommendedName>
        <fullName evidence="4">Lipoprotein</fullName>
    </recommendedName>
</protein>
<organism evidence="2 3">
    <name type="scientific">Nonomuraea coxensis DSM 45129</name>
    <dbReference type="NCBI Taxonomy" id="1122611"/>
    <lineage>
        <taxon>Bacteria</taxon>
        <taxon>Bacillati</taxon>
        <taxon>Actinomycetota</taxon>
        <taxon>Actinomycetes</taxon>
        <taxon>Streptosporangiales</taxon>
        <taxon>Streptosporangiaceae</taxon>
        <taxon>Nonomuraea</taxon>
    </lineage>
</organism>
<keyword evidence="3" id="KW-1185">Reference proteome</keyword>
<gene>
    <name evidence="2" type="ORF">Nocox_34220</name>
</gene>
<dbReference type="RefSeq" id="WP_157382838.1">
    <property type="nucleotide sequence ID" value="NZ_CP068985.1"/>
</dbReference>
<reference evidence="2 3" key="1">
    <citation type="journal article" date="2021" name="ACS Chem. Biol.">
        <title>Genomic-Led Discovery of a Novel Glycopeptide Antibiotic by Nonomuraea coxensis DSM 45129.</title>
        <authorList>
            <person name="Yushchuk O."/>
            <person name="Vior N.M."/>
            <person name="Andreo-Vidal A."/>
            <person name="Berini F."/>
            <person name="Ruckert C."/>
            <person name="Busche T."/>
            <person name="Binda E."/>
            <person name="Kalinowski J."/>
            <person name="Truman A.W."/>
            <person name="Marinelli F."/>
        </authorList>
    </citation>
    <scope>NUCLEOTIDE SEQUENCE [LARGE SCALE GENOMIC DNA]</scope>
    <source>
        <strain evidence="2 3">DSM 45129</strain>
    </source>
</reference>
<evidence type="ECO:0000313" key="2">
    <source>
        <dbReference type="EMBL" id="QYC44410.1"/>
    </source>
</evidence>
<dbReference type="PROSITE" id="PS51257">
    <property type="entry name" value="PROKAR_LIPOPROTEIN"/>
    <property type="match status" value="1"/>
</dbReference>
<dbReference type="Proteomes" id="UP000824681">
    <property type="component" value="Chromosome"/>
</dbReference>
<sequence>MRTRRYAASVALACAAAITACAAGRSLPTLDEAISRLTADADLLLLDSSDLHRSAPQQVEDGSCVPGEVRGWLLAESERVDASSGLQERLQALGYDKIADDLDLRDGRRDVAVLRDPRTLLTFELTVARGPRPGVRLVGKTSCYAASARPAAPRETPGGP</sequence>
<evidence type="ECO:0008006" key="4">
    <source>
        <dbReference type="Google" id="ProtNLM"/>
    </source>
</evidence>
<proteinExistence type="predicted"/>
<keyword evidence="1" id="KW-0732">Signal</keyword>
<evidence type="ECO:0000313" key="3">
    <source>
        <dbReference type="Proteomes" id="UP000824681"/>
    </source>
</evidence>
<dbReference type="EMBL" id="CP068985">
    <property type="protein sequence ID" value="QYC44410.1"/>
    <property type="molecule type" value="Genomic_DNA"/>
</dbReference>
<name>A0ABX8U9G9_9ACTN</name>
<feature type="signal peptide" evidence="1">
    <location>
        <begin position="1"/>
        <end position="22"/>
    </location>
</feature>
<accession>A0ABX8U9G9</accession>
<evidence type="ECO:0000256" key="1">
    <source>
        <dbReference type="SAM" id="SignalP"/>
    </source>
</evidence>
<feature type="chain" id="PRO_5045266203" description="Lipoprotein" evidence="1">
    <location>
        <begin position="23"/>
        <end position="160"/>
    </location>
</feature>